<keyword evidence="6 11" id="KW-0378">Hydrolase</keyword>
<evidence type="ECO:0000313" key="12">
    <source>
        <dbReference type="Proteomes" id="UP000010799"/>
    </source>
</evidence>
<keyword evidence="2" id="KW-1003">Cell membrane</keyword>
<dbReference type="GO" id="GO:0004190">
    <property type="term" value="F:aspartic-type endopeptidase activity"/>
    <property type="evidence" value="ECO:0007669"/>
    <property type="project" value="UniProtKB-KW"/>
</dbReference>
<dbReference type="PRINTS" id="PR00781">
    <property type="entry name" value="LIPOSIGPTASE"/>
</dbReference>
<keyword evidence="3" id="KW-0645">Protease</keyword>
<dbReference type="Proteomes" id="UP000010799">
    <property type="component" value="Chromosome"/>
</dbReference>
<keyword evidence="12" id="KW-1185">Reference proteome</keyword>
<keyword evidence="8 10" id="KW-0472">Membrane</keyword>
<evidence type="ECO:0000313" key="11">
    <source>
        <dbReference type="EMBL" id="AGA65298.1"/>
    </source>
</evidence>
<keyword evidence="4 10" id="KW-0812">Transmembrane</keyword>
<dbReference type="PANTHER" id="PTHR33695:SF1">
    <property type="entry name" value="LIPOPROTEIN SIGNAL PEPTIDASE"/>
    <property type="match status" value="1"/>
</dbReference>
<feature type="transmembrane region" description="Helical" evidence="10">
    <location>
        <begin position="37"/>
        <end position="60"/>
    </location>
</feature>
<evidence type="ECO:0000256" key="8">
    <source>
        <dbReference type="ARBA" id="ARBA00023136"/>
    </source>
</evidence>
<accession>L0EXA8</accession>
<dbReference type="GO" id="GO:0006508">
    <property type="term" value="P:proteolysis"/>
    <property type="evidence" value="ECO:0007669"/>
    <property type="project" value="UniProtKB-KW"/>
</dbReference>
<name>L0EXA8_LIBCB</name>
<dbReference type="eggNOG" id="COG0597">
    <property type="taxonomic scope" value="Bacteria"/>
</dbReference>
<feature type="transmembrane region" description="Helical" evidence="10">
    <location>
        <begin position="6"/>
        <end position="25"/>
    </location>
</feature>
<dbReference type="Pfam" id="PF01252">
    <property type="entry name" value="Peptidase_A8"/>
    <property type="match status" value="1"/>
</dbReference>
<dbReference type="InterPro" id="IPR001872">
    <property type="entry name" value="Peptidase_A8"/>
</dbReference>
<reference evidence="11 12" key="1">
    <citation type="journal article" date="2012" name="Stand. Genomic Sci.">
        <title>Complete genome sequence of Liberibacter crescens BT-1.</title>
        <authorList>
            <person name="Leonard M.T."/>
            <person name="Fagen J.R."/>
            <person name="Davis-Richardson A.G."/>
            <person name="Davis M.J."/>
            <person name="Triplett E.W."/>
        </authorList>
    </citation>
    <scope>NUCLEOTIDE SEQUENCE [LARGE SCALE GENOMIC DNA]</scope>
    <source>
        <strain evidence="11 12">BT-1</strain>
    </source>
</reference>
<evidence type="ECO:0000256" key="9">
    <source>
        <dbReference type="RuleBase" id="RU004181"/>
    </source>
</evidence>
<protein>
    <submittedName>
        <fullName evidence="11">Lipoprotein signal peptidase</fullName>
        <ecNumber evidence="11">3.4.23.36</ecNumber>
    </submittedName>
</protein>
<dbReference type="KEGG" id="lcc:B488_13060"/>
<dbReference type="GO" id="GO:0016020">
    <property type="term" value="C:membrane"/>
    <property type="evidence" value="ECO:0007669"/>
    <property type="project" value="InterPro"/>
</dbReference>
<evidence type="ECO:0000256" key="7">
    <source>
        <dbReference type="ARBA" id="ARBA00022989"/>
    </source>
</evidence>
<keyword evidence="11" id="KW-0449">Lipoprotein</keyword>
<evidence type="ECO:0000256" key="10">
    <source>
        <dbReference type="SAM" id="Phobius"/>
    </source>
</evidence>
<dbReference type="STRING" id="1215343.B488_13060"/>
<organism evidence="11 12">
    <name type="scientific">Liberibacter crescens (strain BT-1)</name>
    <dbReference type="NCBI Taxonomy" id="1215343"/>
    <lineage>
        <taxon>Bacteria</taxon>
        <taxon>Pseudomonadati</taxon>
        <taxon>Pseudomonadota</taxon>
        <taxon>Alphaproteobacteria</taxon>
        <taxon>Hyphomicrobiales</taxon>
        <taxon>Rhizobiaceae</taxon>
        <taxon>Liberibacter</taxon>
    </lineage>
</organism>
<dbReference type="AlphaFoldDB" id="L0EXA8"/>
<evidence type="ECO:0000256" key="3">
    <source>
        <dbReference type="ARBA" id="ARBA00022670"/>
    </source>
</evidence>
<dbReference type="PANTHER" id="PTHR33695">
    <property type="entry name" value="LIPOPROTEIN SIGNAL PEPTIDASE"/>
    <property type="match status" value="1"/>
</dbReference>
<keyword evidence="7 10" id="KW-1133">Transmembrane helix</keyword>
<evidence type="ECO:0000256" key="1">
    <source>
        <dbReference type="ARBA" id="ARBA00006139"/>
    </source>
</evidence>
<comment type="similarity">
    <text evidence="1 9">Belongs to the peptidase A8 family.</text>
</comment>
<gene>
    <name evidence="11" type="ordered locus">B488_13060</name>
</gene>
<evidence type="ECO:0000256" key="2">
    <source>
        <dbReference type="ARBA" id="ARBA00022475"/>
    </source>
</evidence>
<dbReference type="EMBL" id="CP003789">
    <property type="protein sequence ID" value="AGA65298.1"/>
    <property type="molecule type" value="Genomic_DNA"/>
</dbReference>
<evidence type="ECO:0000256" key="4">
    <source>
        <dbReference type="ARBA" id="ARBA00022692"/>
    </source>
</evidence>
<dbReference type="PATRIC" id="fig|1215343.11.peg.1347"/>
<dbReference type="EC" id="3.4.23.36" evidence="11"/>
<evidence type="ECO:0000256" key="6">
    <source>
        <dbReference type="ARBA" id="ARBA00022801"/>
    </source>
</evidence>
<proteinExistence type="inferred from homology"/>
<feature type="transmembrane region" description="Helical" evidence="10">
    <location>
        <begin position="80"/>
        <end position="98"/>
    </location>
</feature>
<keyword evidence="5" id="KW-0064">Aspartyl protease</keyword>
<sequence>MLMDMKPWFIISMRIIIISGVFLIWEQTKSNRLLINVGYMLISTGAISNLADQFLYGHVIDYIMIHTQTWSFAVFNLADAYITLGACSIAFDEFLAIYNKMNSS</sequence>
<evidence type="ECO:0000256" key="5">
    <source>
        <dbReference type="ARBA" id="ARBA00022750"/>
    </source>
</evidence>
<dbReference type="HOGENOM" id="CLU_083252_4_2_5"/>